<dbReference type="Gramene" id="MELO3C028975.2.1">
    <property type="protein sequence ID" value="MELO3C028975.2.1"/>
    <property type="gene ID" value="MELO3C028975.2"/>
</dbReference>
<dbReference type="EnsemblPlants" id="MELO3C028975.2.1">
    <property type="protein sequence ID" value="MELO3C028975.2.1"/>
    <property type="gene ID" value="MELO3C028975.2"/>
</dbReference>
<protein>
    <recommendedName>
        <fullName evidence="3">Retrotransposon protein</fullName>
    </recommendedName>
</protein>
<feature type="region of interest" description="Disordered" evidence="1">
    <location>
        <begin position="113"/>
        <end position="138"/>
    </location>
</feature>
<evidence type="ECO:0000256" key="1">
    <source>
        <dbReference type="SAM" id="MobiDB-lite"/>
    </source>
</evidence>
<proteinExistence type="predicted"/>
<evidence type="ECO:0008006" key="3">
    <source>
        <dbReference type="Google" id="ProtNLM"/>
    </source>
</evidence>
<reference evidence="2" key="1">
    <citation type="submission" date="2023-03" db="UniProtKB">
        <authorList>
            <consortium name="EnsemblPlants"/>
        </authorList>
    </citation>
    <scope>IDENTIFICATION</scope>
</reference>
<evidence type="ECO:0000313" key="2">
    <source>
        <dbReference type="EnsemblPlants" id="MELO3C028975.2.1"/>
    </source>
</evidence>
<dbReference type="AlphaFoldDB" id="A0A9I9E5B7"/>
<name>A0A9I9E5B7_CUCME</name>
<accession>A0A9I9E5B7</accession>
<organism evidence="2">
    <name type="scientific">Cucumis melo</name>
    <name type="common">Muskmelon</name>
    <dbReference type="NCBI Taxonomy" id="3656"/>
    <lineage>
        <taxon>Eukaryota</taxon>
        <taxon>Viridiplantae</taxon>
        <taxon>Streptophyta</taxon>
        <taxon>Embryophyta</taxon>
        <taxon>Tracheophyta</taxon>
        <taxon>Spermatophyta</taxon>
        <taxon>Magnoliopsida</taxon>
        <taxon>eudicotyledons</taxon>
        <taxon>Gunneridae</taxon>
        <taxon>Pentapetalae</taxon>
        <taxon>rosids</taxon>
        <taxon>fabids</taxon>
        <taxon>Cucurbitales</taxon>
        <taxon>Cucurbitaceae</taxon>
        <taxon>Benincaseae</taxon>
        <taxon>Cucumis</taxon>
    </lineage>
</organism>
<dbReference type="PANTHER" id="PTHR46250:SF18">
    <property type="entry name" value="MYB_SANT-LIKE DOMAIN-CONTAINING PROTEIN"/>
    <property type="match status" value="1"/>
</dbReference>
<sequence length="138" mass="15378">MTSTNLKATKHWWTTIEDEALVECLLQLVEEGGWRADNGTLKPGYLGHPNVRGLLNKLFPYFYDLEVVFGRDRVTSGRCKTSVEMGSQNVGDTEEEEMDINLEGFDIPNPHGLKLPSGEYMSSTPTSMAHDAKSSRPS</sequence>
<dbReference type="PANTHER" id="PTHR46250">
    <property type="entry name" value="MYB/SANT-LIKE DNA-BINDING DOMAIN PROTEIN-RELATED"/>
    <property type="match status" value="1"/>
</dbReference>